<feature type="domain" description="Tyr recombinase" evidence="5">
    <location>
        <begin position="188"/>
        <end position="376"/>
    </location>
</feature>
<evidence type="ECO:0000259" key="6">
    <source>
        <dbReference type="PROSITE" id="PS51900"/>
    </source>
</evidence>
<sequence>MDFNNELIKNSKNELTTNRFNSSRDISTLTSLMVDNSMFKQLNDVIDESGENDFSSFNDLEMIYFYVHQQKDLNDNKNRMENTKKEYVRDLLIFYKQILEQSNQIELSIEAFEEYQILKRLSHRNIRKYQEWIKQAPLGKSGKPYAVATLNRKMVIIKGFFYFLYSNGYISLPLHEKMLSSNVRASDRPDKEMSSVEFLLLLRYFKNHPILYSLISVLGTTGLRVQELCKLRVCDLSYVDGGYWLKVMGKGRKEREVLIHENVLETIKAFRQRRRVKLKLDRSDTSPLFTTAKGKAYTYKYLSNYITQKINAADIDFIRMRSTPITCHTFRHCFALISAEQGAELLAIKESLGHSDIKTTMIYLQRKMARKNNAAHTWKDSNIIKNI</sequence>
<dbReference type="PROSITE" id="PS51900">
    <property type="entry name" value="CB"/>
    <property type="match status" value="1"/>
</dbReference>
<dbReference type="Proteomes" id="UP000076567">
    <property type="component" value="Unassembled WGS sequence"/>
</dbReference>
<accession>A0A163S1L6</accession>
<dbReference type="RefSeq" id="WP_066238397.1">
    <property type="nucleotide sequence ID" value="NZ_LRFC01000006.1"/>
</dbReference>
<evidence type="ECO:0000313" key="8">
    <source>
        <dbReference type="Proteomes" id="UP000076567"/>
    </source>
</evidence>
<evidence type="ECO:0000256" key="1">
    <source>
        <dbReference type="ARBA" id="ARBA00008857"/>
    </source>
</evidence>
<dbReference type="GO" id="GO:0015074">
    <property type="term" value="P:DNA integration"/>
    <property type="evidence" value="ECO:0007669"/>
    <property type="project" value="InterPro"/>
</dbReference>
<dbReference type="Gene3D" id="1.10.150.130">
    <property type="match status" value="1"/>
</dbReference>
<comment type="similarity">
    <text evidence="1">Belongs to the 'phage' integrase family.</text>
</comment>
<name>A0A163S1L6_9BACL</name>
<dbReference type="PROSITE" id="PS51898">
    <property type="entry name" value="TYR_RECOMBINASE"/>
    <property type="match status" value="1"/>
</dbReference>
<dbReference type="PANTHER" id="PTHR30349">
    <property type="entry name" value="PHAGE INTEGRASE-RELATED"/>
    <property type="match status" value="1"/>
</dbReference>
<keyword evidence="3" id="KW-0233">DNA recombination</keyword>
<evidence type="ECO:0000313" key="7">
    <source>
        <dbReference type="EMBL" id="KZE67964.1"/>
    </source>
</evidence>
<evidence type="ECO:0000256" key="3">
    <source>
        <dbReference type="ARBA" id="ARBA00023172"/>
    </source>
</evidence>
<dbReference type="InterPro" id="IPR013762">
    <property type="entry name" value="Integrase-like_cat_sf"/>
</dbReference>
<dbReference type="SUPFAM" id="SSF56349">
    <property type="entry name" value="DNA breaking-rejoining enzymes"/>
    <property type="match status" value="1"/>
</dbReference>
<dbReference type="Pfam" id="PF00589">
    <property type="entry name" value="Phage_integrase"/>
    <property type="match status" value="1"/>
</dbReference>
<evidence type="ECO:0000256" key="2">
    <source>
        <dbReference type="ARBA" id="ARBA00023125"/>
    </source>
</evidence>
<keyword evidence="8" id="KW-1185">Reference proteome</keyword>
<dbReference type="InterPro" id="IPR044068">
    <property type="entry name" value="CB"/>
</dbReference>
<comment type="caution">
    <text evidence="7">The sequence shown here is derived from an EMBL/GenBank/DDBJ whole genome shotgun (WGS) entry which is preliminary data.</text>
</comment>
<dbReference type="GO" id="GO:0003677">
    <property type="term" value="F:DNA binding"/>
    <property type="evidence" value="ECO:0007669"/>
    <property type="project" value="UniProtKB-UniRule"/>
</dbReference>
<evidence type="ECO:0000259" key="5">
    <source>
        <dbReference type="PROSITE" id="PS51898"/>
    </source>
</evidence>
<dbReference type="InterPro" id="IPR002104">
    <property type="entry name" value="Integrase_catalytic"/>
</dbReference>
<dbReference type="Gene3D" id="1.10.443.10">
    <property type="entry name" value="Intergrase catalytic core"/>
    <property type="match status" value="1"/>
</dbReference>
<dbReference type="EMBL" id="LRFC01000006">
    <property type="protein sequence ID" value="KZE67964.1"/>
    <property type="molecule type" value="Genomic_DNA"/>
</dbReference>
<dbReference type="AlphaFoldDB" id="A0A163S1L6"/>
<proteinExistence type="inferred from homology"/>
<keyword evidence="2 4" id="KW-0238">DNA-binding</keyword>
<gene>
    <name evidence="7" type="ORF">AWM68_17480</name>
</gene>
<dbReference type="InterPro" id="IPR050090">
    <property type="entry name" value="Tyrosine_recombinase_XerCD"/>
</dbReference>
<dbReference type="GO" id="GO:0006310">
    <property type="term" value="P:DNA recombination"/>
    <property type="evidence" value="ECO:0007669"/>
    <property type="project" value="UniProtKB-KW"/>
</dbReference>
<dbReference type="PANTHER" id="PTHR30349:SF41">
    <property type="entry name" value="INTEGRASE_RECOMBINASE PROTEIN MJ0367-RELATED"/>
    <property type="match status" value="1"/>
</dbReference>
<feature type="domain" description="Core-binding (CB)" evidence="6">
    <location>
        <begin position="55"/>
        <end position="165"/>
    </location>
</feature>
<protein>
    <submittedName>
        <fullName evidence="7">Integrase</fullName>
    </submittedName>
</protein>
<organism evidence="7 8">
    <name type="scientific">Fictibacillus phosphorivorans</name>
    <dbReference type="NCBI Taxonomy" id="1221500"/>
    <lineage>
        <taxon>Bacteria</taxon>
        <taxon>Bacillati</taxon>
        <taxon>Bacillota</taxon>
        <taxon>Bacilli</taxon>
        <taxon>Bacillales</taxon>
        <taxon>Fictibacillaceae</taxon>
        <taxon>Fictibacillus</taxon>
    </lineage>
</organism>
<evidence type="ECO:0000256" key="4">
    <source>
        <dbReference type="PROSITE-ProRule" id="PRU01248"/>
    </source>
</evidence>
<dbReference type="InterPro" id="IPR010998">
    <property type="entry name" value="Integrase_recombinase_N"/>
</dbReference>
<reference evidence="8" key="1">
    <citation type="submission" date="2016-01" db="EMBL/GenBank/DDBJ databases">
        <title>Draft genome of Chromobacterium sp. F49.</title>
        <authorList>
            <person name="Hong K.W."/>
        </authorList>
    </citation>
    <scope>NUCLEOTIDE SEQUENCE [LARGE SCALE GENOMIC DNA]</scope>
    <source>
        <strain evidence="8">P7IIIA</strain>
    </source>
</reference>
<dbReference type="InterPro" id="IPR011010">
    <property type="entry name" value="DNA_brk_join_enz"/>
</dbReference>